<feature type="compositionally biased region" description="Low complexity" evidence="1">
    <location>
        <begin position="207"/>
        <end position="216"/>
    </location>
</feature>
<evidence type="ECO:0000313" key="3">
    <source>
        <dbReference type="Proteomes" id="UP000326546"/>
    </source>
</evidence>
<name>A0A5J6V4K5_9MICO</name>
<reference evidence="2 3" key="1">
    <citation type="submission" date="2019-09" db="EMBL/GenBank/DDBJ databases">
        <title>Serinicoccus pratensis sp. nov., isolated from meadow soil.</title>
        <authorList>
            <person name="Zhang W."/>
        </authorList>
    </citation>
    <scope>NUCLEOTIDE SEQUENCE [LARGE SCALE GENOMIC DNA]</scope>
    <source>
        <strain evidence="2 3">W204</strain>
    </source>
</reference>
<evidence type="ECO:0000256" key="1">
    <source>
        <dbReference type="SAM" id="MobiDB-lite"/>
    </source>
</evidence>
<sequence>MTDPTALPFQDDDRPGTAPEDSIYEGQRPGVPGTEHAEGGVQEDDEGGRPLSSGGSDLPPSETDRLAAQVTGADDQVGMTALWRLTMSLDHWWFIAVGDEGLESPAAATIEDQLMVLTFTAAERARDFAVKNGMIGPDEDLRAIALPPREVVESAETYRQAGIGGLMFDPHIAGYFIPTGQLPMVWDAVYSTAQGVDPAGGAGSDGADGTALGREG</sequence>
<dbReference type="Proteomes" id="UP000326546">
    <property type="component" value="Chromosome"/>
</dbReference>
<dbReference type="OrthoDB" id="3635752at2"/>
<accession>A0A5J6V4K5</accession>
<dbReference type="RefSeq" id="WP_158060451.1">
    <property type="nucleotide sequence ID" value="NZ_CP044427.1"/>
</dbReference>
<protein>
    <recommendedName>
        <fullName evidence="4">SseB family protein</fullName>
    </recommendedName>
</protein>
<dbReference type="EMBL" id="CP044427">
    <property type="protein sequence ID" value="QFG68061.1"/>
    <property type="molecule type" value="Genomic_DNA"/>
</dbReference>
<evidence type="ECO:0000313" key="2">
    <source>
        <dbReference type="EMBL" id="QFG68061.1"/>
    </source>
</evidence>
<dbReference type="AlphaFoldDB" id="A0A5J6V4K5"/>
<proteinExistence type="predicted"/>
<feature type="region of interest" description="Disordered" evidence="1">
    <location>
        <begin position="1"/>
        <end position="63"/>
    </location>
</feature>
<evidence type="ECO:0008006" key="4">
    <source>
        <dbReference type="Google" id="ProtNLM"/>
    </source>
</evidence>
<dbReference type="KEGG" id="serw:FY030_04405"/>
<keyword evidence="3" id="KW-1185">Reference proteome</keyword>
<organism evidence="2 3">
    <name type="scientific">Ornithinimicrobium pratense</name>
    <dbReference type="NCBI Taxonomy" id="2593973"/>
    <lineage>
        <taxon>Bacteria</taxon>
        <taxon>Bacillati</taxon>
        <taxon>Actinomycetota</taxon>
        <taxon>Actinomycetes</taxon>
        <taxon>Micrococcales</taxon>
        <taxon>Ornithinimicrobiaceae</taxon>
        <taxon>Ornithinimicrobium</taxon>
    </lineage>
</organism>
<feature type="compositionally biased region" description="Low complexity" evidence="1">
    <location>
        <begin position="49"/>
        <end position="61"/>
    </location>
</feature>
<gene>
    <name evidence="2" type="ORF">FY030_04405</name>
</gene>
<feature type="region of interest" description="Disordered" evidence="1">
    <location>
        <begin position="197"/>
        <end position="216"/>
    </location>
</feature>